<feature type="region of interest" description="Disordered" evidence="1">
    <location>
        <begin position="31"/>
        <end position="66"/>
    </location>
</feature>
<reference evidence="3" key="1">
    <citation type="submission" date="2023-06" db="EMBL/GenBank/DDBJ databases">
        <title>Genome-scale phylogeny and comparative genomics of the fungal order Sordariales.</title>
        <authorList>
            <consortium name="Lawrence Berkeley National Laboratory"/>
            <person name="Hensen N."/>
            <person name="Bonometti L."/>
            <person name="Westerberg I."/>
            <person name="Brannstrom I.O."/>
            <person name="Guillou S."/>
            <person name="Cros-Aarteil S."/>
            <person name="Calhoun S."/>
            <person name="Haridas S."/>
            <person name="Kuo A."/>
            <person name="Mondo S."/>
            <person name="Pangilinan J."/>
            <person name="Riley R."/>
            <person name="LaButti K."/>
            <person name="Andreopoulos B."/>
            <person name="Lipzen A."/>
            <person name="Chen C."/>
            <person name="Yanf M."/>
            <person name="Daum C."/>
            <person name="Ng V."/>
            <person name="Clum A."/>
            <person name="Steindorff A."/>
            <person name="Ohm R."/>
            <person name="Martin F."/>
            <person name="Silar P."/>
            <person name="Natvig D."/>
            <person name="Lalanne C."/>
            <person name="Gautier V."/>
            <person name="Ament-velasquez S.L."/>
            <person name="Kruys A."/>
            <person name="Hutchinson M.I."/>
            <person name="Powell A.J."/>
            <person name="Barry K."/>
            <person name="Miller A.N."/>
            <person name="Grigoriev I.V."/>
            <person name="Debuchy R."/>
            <person name="Gladieux P."/>
            <person name="Thoren M.H."/>
            <person name="Johannesson H."/>
        </authorList>
    </citation>
    <scope>NUCLEOTIDE SEQUENCE</scope>
    <source>
        <strain evidence="3">SMH3187-1</strain>
    </source>
</reference>
<evidence type="ECO:0000256" key="1">
    <source>
        <dbReference type="SAM" id="MobiDB-lite"/>
    </source>
</evidence>
<accession>A0AA40EU23</accession>
<dbReference type="EMBL" id="JAUKUD010000004">
    <property type="protein sequence ID" value="KAK0745563.1"/>
    <property type="molecule type" value="Genomic_DNA"/>
</dbReference>
<gene>
    <name evidence="3" type="ORF">B0T18DRAFT_409721</name>
</gene>
<dbReference type="Proteomes" id="UP001172155">
    <property type="component" value="Unassembled WGS sequence"/>
</dbReference>
<feature type="compositionally biased region" description="Pro residues" evidence="1">
    <location>
        <begin position="38"/>
        <end position="50"/>
    </location>
</feature>
<comment type="caution">
    <text evidence="3">The sequence shown here is derived from an EMBL/GenBank/DDBJ whole genome shotgun (WGS) entry which is preliminary data.</text>
</comment>
<evidence type="ECO:0000313" key="3">
    <source>
        <dbReference type="EMBL" id="KAK0745563.1"/>
    </source>
</evidence>
<evidence type="ECO:0000313" key="4">
    <source>
        <dbReference type="Proteomes" id="UP001172155"/>
    </source>
</evidence>
<evidence type="ECO:0000256" key="2">
    <source>
        <dbReference type="SAM" id="SignalP"/>
    </source>
</evidence>
<sequence>MVLLCTFFLLYMPRLRDEPLATSLPTTLSQIRLVPDPESGPRPSVRPPSTPNTQHSTLDSPRNSTGRGFFFFFLFD</sequence>
<protein>
    <recommendedName>
        <fullName evidence="5">Secreted protein</fullName>
    </recommendedName>
</protein>
<feature type="chain" id="PRO_5041354281" description="Secreted protein" evidence="2">
    <location>
        <begin position="18"/>
        <end position="76"/>
    </location>
</feature>
<keyword evidence="4" id="KW-1185">Reference proteome</keyword>
<keyword evidence="2" id="KW-0732">Signal</keyword>
<evidence type="ECO:0008006" key="5">
    <source>
        <dbReference type="Google" id="ProtNLM"/>
    </source>
</evidence>
<feature type="compositionally biased region" description="Polar residues" evidence="1">
    <location>
        <begin position="51"/>
        <end position="66"/>
    </location>
</feature>
<organism evidence="3 4">
    <name type="scientific">Schizothecium vesticola</name>
    <dbReference type="NCBI Taxonomy" id="314040"/>
    <lineage>
        <taxon>Eukaryota</taxon>
        <taxon>Fungi</taxon>
        <taxon>Dikarya</taxon>
        <taxon>Ascomycota</taxon>
        <taxon>Pezizomycotina</taxon>
        <taxon>Sordariomycetes</taxon>
        <taxon>Sordariomycetidae</taxon>
        <taxon>Sordariales</taxon>
        <taxon>Schizotheciaceae</taxon>
        <taxon>Schizothecium</taxon>
    </lineage>
</organism>
<feature type="signal peptide" evidence="2">
    <location>
        <begin position="1"/>
        <end position="17"/>
    </location>
</feature>
<name>A0AA40EU23_9PEZI</name>
<dbReference type="AlphaFoldDB" id="A0AA40EU23"/>
<proteinExistence type="predicted"/>